<reference evidence="8 9" key="1">
    <citation type="journal article" date="2016" name="Nat. Commun.">
        <title>Thousands of microbial genomes shed light on interconnected biogeochemical processes in an aquifer system.</title>
        <authorList>
            <person name="Anantharaman K."/>
            <person name="Brown C.T."/>
            <person name="Hug L.A."/>
            <person name="Sharon I."/>
            <person name="Castelle C.J."/>
            <person name="Probst A.J."/>
            <person name="Thomas B.C."/>
            <person name="Singh A."/>
            <person name="Wilkins M.J."/>
            <person name="Karaoz U."/>
            <person name="Brodie E.L."/>
            <person name="Williams K.H."/>
            <person name="Hubbard S.S."/>
            <person name="Banfield J.F."/>
        </authorList>
    </citation>
    <scope>NUCLEOTIDE SEQUENCE [LARGE SCALE GENOMIC DNA]</scope>
</reference>
<evidence type="ECO:0000256" key="4">
    <source>
        <dbReference type="ARBA" id="ARBA00022679"/>
    </source>
</evidence>
<dbReference type="SUPFAM" id="SSF53383">
    <property type="entry name" value="PLP-dependent transferases"/>
    <property type="match status" value="1"/>
</dbReference>
<dbReference type="GO" id="GO:0006534">
    <property type="term" value="P:cysteine metabolic process"/>
    <property type="evidence" value="ECO:0007669"/>
    <property type="project" value="InterPro"/>
</dbReference>
<evidence type="ECO:0000259" key="7">
    <source>
        <dbReference type="Pfam" id="PF00266"/>
    </source>
</evidence>
<dbReference type="InterPro" id="IPR016454">
    <property type="entry name" value="Cysteine_dSase"/>
</dbReference>
<dbReference type="Proteomes" id="UP000177876">
    <property type="component" value="Unassembled WGS sequence"/>
</dbReference>
<comment type="similarity">
    <text evidence="2">Belongs to the class-V pyridoxal-phosphate-dependent aminotransferase family. Csd subfamily.</text>
</comment>
<sequence>MQDIYLDNGATTFPKPESVYRAVDHFNREVGGSPGRSGHERALEAGREVLRAREALAALLGVADASRIIFTKNATEALNMVIRSVLKPGTHAIITSLEHNAVWRPLEALAERNDVAYDIVQCEGDGSLDLVRMHEALRPNTSLIACIHASNVTGNLLPIEDVAEIAGERSIAVLVDAAQTAGRVELRPEELGIQYLAFTGHKELFGPQGTGGLFIAPGTDIDPLHFGGTGSLSESPKQPEFLPDRCESGTTNGPGLAGLRAGIEFILKTGVTQIRRHEEELTTRLIEGLLAMDGLSVYGPHDWEKRVGIVSFNLDGLASPELASLLNERYHIAVRAGLHCAPLAHKTIGTLEEGTLRASFSYFNTNEDVDNLLQALREAKKC</sequence>
<evidence type="ECO:0000313" key="8">
    <source>
        <dbReference type="EMBL" id="OFW58039.1"/>
    </source>
</evidence>
<protein>
    <recommendedName>
        <fullName evidence="3">cysteine desulfurase</fullName>
        <ecNumber evidence="3">2.8.1.7</ecNumber>
    </recommendedName>
</protein>
<dbReference type="InterPro" id="IPR010969">
    <property type="entry name" value="Cys_dSase-rel_unknwn_funct"/>
</dbReference>
<evidence type="ECO:0000256" key="3">
    <source>
        <dbReference type="ARBA" id="ARBA00012239"/>
    </source>
</evidence>
<evidence type="ECO:0000256" key="6">
    <source>
        <dbReference type="ARBA" id="ARBA00050776"/>
    </source>
</evidence>
<dbReference type="InterPro" id="IPR015424">
    <property type="entry name" value="PyrdxlP-dep_Trfase"/>
</dbReference>
<dbReference type="PANTHER" id="PTHR43586">
    <property type="entry name" value="CYSTEINE DESULFURASE"/>
    <property type="match status" value="1"/>
</dbReference>
<dbReference type="CDD" id="cd06453">
    <property type="entry name" value="SufS_like"/>
    <property type="match status" value="1"/>
</dbReference>
<dbReference type="InterPro" id="IPR015422">
    <property type="entry name" value="PyrdxlP-dep_Trfase_small"/>
</dbReference>
<dbReference type="GO" id="GO:0030170">
    <property type="term" value="F:pyridoxal phosphate binding"/>
    <property type="evidence" value="ECO:0007669"/>
    <property type="project" value="InterPro"/>
</dbReference>
<comment type="catalytic activity">
    <reaction evidence="6">
        <text>(sulfur carrier)-H + L-cysteine = (sulfur carrier)-SH + L-alanine</text>
        <dbReference type="Rhea" id="RHEA:43892"/>
        <dbReference type="Rhea" id="RHEA-COMP:14737"/>
        <dbReference type="Rhea" id="RHEA-COMP:14739"/>
        <dbReference type="ChEBI" id="CHEBI:29917"/>
        <dbReference type="ChEBI" id="CHEBI:35235"/>
        <dbReference type="ChEBI" id="CHEBI:57972"/>
        <dbReference type="ChEBI" id="CHEBI:64428"/>
        <dbReference type="EC" id="2.8.1.7"/>
    </reaction>
</comment>
<evidence type="ECO:0000313" key="9">
    <source>
        <dbReference type="Proteomes" id="UP000177876"/>
    </source>
</evidence>
<evidence type="ECO:0000256" key="2">
    <source>
        <dbReference type="ARBA" id="ARBA00010447"/>
    </source>
</evidence>
<dbReference type="InterPro" id="IPR010970">
    <property type="entry name" value="Cys_dSase_SufS"/>
</dbReference>
<dbReference type="PANTHER" id="PTHR43586:SF4">
    <property type="entry name" value="ISOPENICILLIN N EPIMERASE"/>
    <property type="match status" value="1"/>
</dbReference>
<feature type="domain" description="Aminotransferase class V" evidence="7">
    <location>
        <begin position="4"/>
        <end position="372"/>
    </location>
</feature>
<dbReference type="STRING" id="1797197.A2Y75_12510"/>
<dbReference type="Gene3D" id="3.90.1150.10">
    <property type="entry name" value="Aspartate Aminotransferase, domain 1"/>
    <property type="match status" value="1"/>
</dbReference>
<name>A0A1F2WMI8_9ACTN</name>
<dbReference type="AlphaFoldDB" id="A0A1F2WMI8"/>
<keyword evidence="5" id="KW-0663">Pyridoxal phosphate</keyword>
<dbReference type="PIRSF" id="PIRSF005572">
    <property type="entry name" value="NifS"/>
    <property type="match status" value="1"/>
</dbReference>
<dbReference type="NCBIfam" id="TIGR01977">
    <property type="entry name" value="am_tr_V_EF2568"/>
    <property type="match status" value="1"/>
</dbReference>
<keyword evidence="4" id="KW-0808">Transferase</keyword>
<accession>A0A1F2WMI8</accession>
<dbReference type="InterPro" id="IPR000192">
    <property type="entry name" value="Aminotrans_V_dom"/>
</dbReference>
<comment type="caution">
    <text evidence="8">The sequence shown here is derived from an EMBL/GenBank/DDBJ whole genome shotgun (WGS) entry which is preliminary data.</text>
</comment>
<evidence type="ECO:0000256" key="5">
    <source>
        <dbReference type="ARBA" id="ARBA00022898"/>
    </source>
</evidence>
<dbReference type="EC" id="2.8.1.7" evidence="3"/>
<dbReference type="Pfam" id="PF00266">
    <property type="entry name" value="Aminotran_5"/>
    <property type="match status" value="1"/>
</dbReference>
<proteinExistence type="inferred from homology"/>
<dbReference type="GO" id="GO:0031071">
    <property type="term" value="F:cysteine desulfurase activity"/>
    <property type="evidence" value="ECO:0007669"/>
    <property type="project" value="UniProtKB-EC"/>
</dbReference>
<dbReference type="InterPro" id="IPR015421">
    <property type="entry name" value="PyrdxlP-dep_Trfase_major"/>
</dbReference>
<comment type="cofactor">
    <cofactor evidence="1">
        <name>pyridoxal 5'-phosphate</name>
        <dbReference type="ChEBI" id="CHEBI:597326"/>
    </cofactor>
</comment>
<gene>
    <name evidence="8" type="ORF">A2Y75_12510</name>
</gene>
<dbReference type="Gene3D" id="3.40.640.10">
    <property type="entry name" value="Type I PLP-dependent aspartate aminotransferase-like (Major domain)"/>
    <property type="match status" value="1"/>
</dbReference>
<dbReference type="EMBL" id="MELK01000028">
    <property type="protein sequence ID" value="OFW58039.1"/>
    <property type="molecule type" value="Genomic_DNA"/>
</dbReference>
<organism evidence="8 9">
    <name type="scientific">Candidatus Solincola sediminis</name>
    <dbReference type="NCBI Taxonomy" id="1797199"/>
    <lineage>
        <taxon>Bacteria</taxon>
        <taxon>Bacillati</taxon>
        <taxon>Actinomycetota</taxon>
        <taxon>Candidatus Geothermincolia</taxon>
        <taxon>Candidatus Geothermincolales</taxon>
        <taxon>Candidatus Geothermincolaceae</taxon>
        <taxon>Candidatus Solincola</taxon>
    </lineage>
</organism>
<evidence type="ECO:0000256" key="1">
    <source>
        <dbReference type="ARBA" id="ARBA00001933"/>
    </source>
</evidence>